<sequence length="840" mass="93468">MKANIRFQPKPLYYCLTLIMFASGSGHLVSLASAGKLPPPPRTEADLNQVYKLYLELVVNDYSTRQIVPILVKGDDYYIEASKIAHLDITLPESYLDNSQKPVNQNDILALGFATRPSDWVNLSSLNEAKFEYLSSRQVLVLNLPPTWMPTQMLGRDSWYKPEKGQSGIGILNNYDIYMNRPDQGGTSTNVFLEQRFFSPYGVLKNSGIYTRNEKVTGPDSERFENKNGYRRYDTNYQFDHQDSATSILVGDVISGAKNSWGNSVRLGGIQIKRDFGTRPDLITYPLPQFMGQAALPSTIDLIINGQKSQSTDVQSGPFVINNLPYMTGRGEAVIVTTDAVGRQVSTAVPFYVSNSLLKPGLIDYSVSAGQIREDFGLKDFAYGQFVTSIDARYGIYDWLTLESRAEISQDIQLVGLGSVIKLANWGVLSSSYVDTRSDAALYKNADNPNESGKRGAQYTVGYSYNQNRFGFSVNHTNRDAKYADFSRLNASDLISINSNKITTAQTYFSTSKSGTFGVGYIETSAQDFENKLLNLSWAPVLPFYMRGSTVSLSSSHDFIKNAWSAGIQISIPLFKDAGTLNTGYTKDFESNYGYVNYNRSIPSGGGFGVDLTRRFNEDKEDLNQARLSYRNQYLYTDFGVNGIDNNYNYWLGLSGSFVAMREGVFASSRLGESFALIDTNKVADIPVKFENSLIGRSNRNGYIFVPSVTPYYTGKYSIDPLNLPSSYNATLVEQRVAAKRGSGIKIDFPINHSISANVYLLDQHNQPLPVGSVVHRATQQSSYVGIDGIAFLENLESTNQITVQLADERICKAEFEVDIKKAKDQIVMIENVICKEVAQ</sequence>
<dbReference type="Proteomes" id="UP000294963">
    <property type="component" value="Unassembled WGS sequence"/>
</dbReference>
<dbReference type="InterPro" id="IPR000015">
    <property type="entry name" value="Fimb_usher"/>
</dbReference>
<dbReference type="Gene3D" id="2.60.40.2070">
    <property type="match status" value="1"/>
</dbReference>
<evidence type="ECO:0000259" key="2">
    <source>
        <dbReference type="Pfam" id="PF13953"/>
    </source>
</evidence>
<dbReference type="Pfam" id="PF13953">
    <property type="entry name" value="PapC_C"/>
    <property type="match status" value="1"/>
</dbReference>
<comment type="caution">
    <text evidence="3">The sequence shown here is derived from an EMBL/GenBank/DDBJ whole genome shotgun (WGS) entry which is preliminary data.</text>
</comment>
<dbReference type="PROSITE" id="PS01151">
    <property type="entry name" value="FIMBRIAL_USHER"/>
    <property type="match status" value="1"/>
</dbReference>
<dbReference type="InterPro" id="IPR018030">
    <property type="entry name" value="Fimbrial_membr_usher_CS"/>
</dbReference>
<dbReference type="OrthoDB" id="8587at2"/>
<evidence type="ECO:0000313" key="3">
    <source>
        <dbReference type="EMBL" id="TCM63802.1"/>
    </source>
</evidence>
<dbReference type="PANTHER" id="PTHR30451">
    <property type="entry name" value="OUTER MEMBRANE USHER PROTEIN"/>
    <property type="match status" value="1"/>
</dbReference>
<comment type="similarity">
    <text evidence="1">Belongs to the fimbrial export usher family.</text>
</comment>
<proteinExistence type="inferred from homology"/>
<evidence type="ECO:0000256" key="1">
    <source>
        <dbReference type="RuleBase" id="RU003884"/>
    </source>
</evidence>
<dbReference type="InterPro" id="IPR025949">
    <property type="entry name" value="PapC-like_C"/>
</dbReference>
<feature type="domain" description="PapC-like C-terminal" evidence="2">
    <location>
        <begin position="761"/>
        <end position="818"/>
    </location>
</feature>
<keyword evidence="1" id="KW-0472">Membrane</keyword>
<gene>
    <name evidence="3" type="ORF">EC844_11916</name>
</gene>
<dbReference type="InterPro" id="IPR043142">
    <property type="entry name" value="PapC-like_C_sf"/>
</dbReference>
<name>A0A4R1XLG7_ACICA</name>
<dbReference type="GO" id="GO:0009279">
    <property type="term" value="C:cell outer membrane"/>
    <property type="evidence" value="ECO:0007669"/>
    <property type="project" value="UniProtKB-SubCell"/>
</dbReference>
<organism evidence="3 4">
    <name type="scientific">Acinetobacter calcoaceticus</name>
    <dbReference type="NCBI Taxonomy" id="471"/>
    <lineage>
        <taxon>Bacteria</taxon>
        <taxon>Pseudomonadati</taxon>
        <taxon>Pseudomonadota</taxon>
        <taxon>Gammaproteobacteria</taxon>
        <taxon>Moraxellales</taxon>
        <taxon>Moraxellaceae</taxon>
        <taxon>Acinetobacter</taxon>
        <taxon>Acinetobacter calcoaceticus/baumannii complex</taxon>
    </lineage>
</organism>
<dbReference type="Gene3D" id="2.60.40.2610">
    <property type="entry name" value="Outer membrane usher protein FimD, plug domain"/>
    <property type="match status" value="1"/>
</dbReference>
<dbReference type="Gene3D" id="2.60.40.3110">
    <property type="match status" value="1"/>
</dbReference>
<keyword evidence="1" id="KW-0813">Transport</keyword>
<dbReference type="GO" id="GO:0009297">
    <property type="term" value="P:pilus assembly"/>
    <property type="evidence" value="ECO:0007669"/>
    <property type="project" value="InterPro"/>
</dbReference>
<keyword evidence="1" id="KW-1029">Fimbrium biogenesis</keyword>
<protein>
    <submittedName>
        <fullName evidence="3">Outer membrane usher protein</fullName>
    </submittedName>
</protein>
<keyword evidence="1" id="KW-0812">Transmembrane</keyword>
<dbReference type="EMBL" id="SLVJ01000019">
    <property type="protein sequence ID" value="TCM63802.1"/>
    <property type="molecule type" value="Genomic_DNA"/>
</dbReference>
<dbReference type="AlphaFoldDB" id="A0A4R1XLG7"/>
<dbReference type="Pfam" id="PF00577">
    <property type="entry name" value="Usher"/>
    <property type="match status" value="1"/>
</dbReference>
<dbReference type="InterPro" id="IPR042186">
    <property type="entry name" value="FimD_plug_dom"/>
</dbReference>
<keyword evidence="1" id="KW-0998">Cell outer membrane</keyword>
<dbReference type="GO" id="GO:0015473">
    <property type="term" value="F:fimbrial usher porin activity"/>
    <property type="evidence" value="ECO:0007669"/>
    <property type="project" value="InterPro"/>
</dbReference>
<dbReference type="PANTHER" id="PTHR30451:SF5">
    <property type="entry name" value="SLR0019 PROTEIN"/>
    <property type="match status" value="1"/>
</dbReference>
<accession>A0A4R1XLG7</accession>
<comment type="subcellular location">
    <subcellularLocation>
        <location evidence="1">Cell outer membrane</location>
        <topology evidence="1">Multi-pass membrane protein</topology>
    </subcellularLocation>
</comment>
<evidence type="ECO:0000313" key="4">
    <source>
        <dbReference type="Proteomes" id="UP000294963"/>
    </source>
</evidence>
<keyword evidence="4" id="KW-1185">Reference proteome</keyword>
<reference evidence="3 4" key="1">
    <citation type="submission" date="2019-03" db="EMBL/GenBank/DDBJ databases">
        <title>Genomic analyses of the natural microbiome of Caenorhabditis elegans.</title>
        <authorList>
            <person name="Samuel B."/>
        </authorList>
    </citation>
    <scope>NUCLEOTIDE SEQUENCE [LARGE SCALE GENOMIC DNA]</scope>
    <source>
        <strain evidence="3 4">JUb89</strain>
    </source>
</reference>